<evidence type="ECO:0000256" key="5">
    <source>
        <dbReference type="SAM" id="MobiDB-lite"/>
    </source>
</evidence>
<dbReference type="GO" id="GO:0005524">
    <property type="term" value="F:ATP binding"/>
    <property type="evidence" value="ECO:0007669"/>
    <property type="project" value="UniProtKB-KW"/>
</dbReference>
<dbReference type="GO" id="GO:0004674">
    <property type="term" value="F:protein serine/threonine kinase activity"/>
    <property type="evidence" value="ECO:0007669"/>
    <property type="project" value="UniProtKB-KW"/>
</dbReference>
<proteinExistence type="predicted"/>
<keyword evidence="2" id="KW-0547">Nucleotide-binding</keyword>
<feature type="domain" description="Protein kinase" evidence="6">
    <location>
        <begin position="66"/>
        <end position="377"/>
    </location>
</feature>
<accession>E8QWY1</accession>
<evidence type="ECO:0000313" key="7">
    <source>
        <dbReference type="EMBL" id="ADV64020.1"/>
    </source>
</evidence>
<evidence type="ECO:0000256" key="1">
    <source>
        <dbReference type="ARBA" id="ARBA00022679"/>
    </source>
</evidence>
<evidence type="ECO:0000313" key="8">
    <source>
        <dbReference type="Proteomes" id="UP000008631"/>
    </source>
</evidence>
<dbReference type="InParanoid" id="E8QWY1"/>
<evidence type="ECO:0000256" key="3">
    <source>
        <dbReference type="ARBA" id="ARBA00022777"/>
    </source>
</evidence>
<dbReference type="OrthoDB" id="6111975at2"/>
<gene>
    <name evidence="7" type="ordered locus">Isop_3463</name>
</gene>
<dbReference type="InterPro" id="IPR008271">
    <property type="entry name" value="Ser/Thr_kinase_AS"/>
</dbReference>
<dbReference type="AlphaFoldDB" id="E8QWY1"/>
<keyword evidence="7" id="KW-0723">Serine/threonine-protein kinase</keyword>
<organism evidence="7 8">
    <name type="scientific">Isosphaera pallida (strain ATCC 43644 / DSM 9630 / IS1B)</name>
    <dbReference type="NCBI Taxonomy" id="575540"/>
    <lineage>
        <taxon>Bacteria</taxon>
        <taxon>Pseudomonadati</taxon>
        <taxon>Planctomycetota</taxon>
        <taxon>Planctomycetia</taxon>
        <taxon>Isosphaerales</taxon>
        <taxon>Isosphaeraceae</taxon>
        <taxon>Isosphaera</taxon>
    </lineage>
</organism>
<dbReference type="Gene3D" id="1.10.510.10">
    <property type="entry name" value="Transferase(Phosphotransferase) domain 1"/>
    <property type="match status" value="1"/>
</dbReference>
<dbReference type="Gene3D" id="3.30.200.20">
    <property type="entry name" value="Phosphorylase Kinase, domain 1"/>
    <property type="match status" value="1"/>
</dbReference>
<dbReference type="EMBL" id="CP002353">
    <property type="protein sequence ID" value="ADV64020.1"/>
    <property type="molecule type" value="Genomic_DNA"/>
</dbReference>
<protein>
    <submittedName>
        <fullName evidence="7">Serine/threonine protein kinase</fullName>
    </submittedName>
</protein>
<reference evidence="7 8" key="2">
    <citation type="journal article" date="2011" name="Stand. Genomic Sci.">
        <title>Complete genome sequence of Isosphaera pallida type strain (IS1B).</title>
        <authorList>
            <consortium name="US DOE Joint Genome Institute (JGI-PGF)"/>
            <person name="Goker M."/>
            <person name="Cleland D."/>
            <person name="Saunders E."/>
            <person name="Lapidus A."/>
            <person name="Nolan M."/>
            <person name="Lucas S."/>
            <person name="Hammon N."/>
            <person name="Deshpande S."/>
            <person name="Cheng J.F."/>
            <person name="Tapia R."/>
            <person name="Han C."/>
            <person name="Goodwin L."/>
            <person name="Pitluck S."/>
            <person name="Liolios K."/>
            <person name="Pagani I."/>
            <person name="Ivanova N."/>
            <person name="Mavromatis K."/>
            <person name="Pati A."/>
            <person name="Chen A."/>
            <person name="Palaniappan K."/>
            <person name="Land M."/>
            <person name="Hauser L."/>
            <person name="Chang Y.J."/>
            <person name="Jeffries C.D."/>
            <person name="Detter J.C."/>
            <person name="Beck B."/>
            <person name="Woyke T."/>
            <person name="Bristow J."/>
            <person name="Eisen J.A."/>
            <person name="Markowitz V."/>
            <person name="Hugenholtz P."/>
            <person name="Kyrpides N.C."/>
            <person name="Klenk H.P."/>
        </authorList>
    </citation>
    <scope>NUCLEOTIDE SEQUENCE [LARGE SCALE GENOMIC DNA]</scope>
    <source>
        <strain evidence="8">ATCC 43644 / DSM 9630 / IS1B</strain>
    </source>
</reference>
<dbReference type="InterPro" id="IPR000719">
    <property type="entry name" value="Prot_kinase_dom"/>
</dbReference>
<dbReference type="KEGG" id="ipa:Isop_3463"/>
<keyword evidence="1" id="KW-0808">Transferase</keyword>
<dbReference type="STRING" id="575540.Isop_3463"/>
<dbReference type="InterPro" id="IPR011009">
    <property type="entry name" value="Kinase-like_dom_sf"/>
</dbReference>
<dbReference type="CDD" id="cd14014">
    <property type="entry name" value="STKc_PknB_like"/>
    <property type="match status" value="1"/>
</dbReference>
<dbReference type="RefSeq" id="WP_013566308.1">
    <property type="nucleotide sequence ID" value="NC_014962.1"/>
</dbReference>
<feature type="compositionally biased region" description="Basic and acidic residues" evidence="5">
    <location>
        <begin position="386"/>
        <end position="397"/>
    </location>
</feature>
<sequence>MRSSSWVELEPTTQAEAGHQGIVYMPDSVIVDSIAPRIGAGAGSGGASEFEWPAQPTRLDLIGGRLRLLGVIGRGGLGVVYRATDLKLGRDVAVKTLRPGLRDSPRHRRRFWREVRITSRLDHPGIVPVYDCGEDDQWGPYLAMKLMTGHTLAEQLQNRSHPLEDRPLLLEIFERVVETLACAHDSGVIHRDLKPSNIMVGAYGQVHIMDWGMAKELCESPFRPPRLSGSEADAPIQADPFSDIDHVASWSEESGESGEFDGDAPVDQTRWGEVIGTPHYMAPEQARSAREADARSDVFSLGAILCEILTGAPPYEGTSLHAYTQANSARLEPAWERLRQSGADPELVALACACLDEHPARRPENAGQLAARLKAYQMEVTRRLQAAEHAAARDSKPRARQTPFGGSTHSNPCGKRWAFWRW</sequence>
<reference key="1">
    <citation type="submission" date="2010-11" db="EMBL/GenBank/DDBJ databases">
        <title>The complete sequence of chromosome of Isophaera pallida ATCC 43644.</title>
        <authorList>
            <consortium name="US DOE Joint Genome Institute (JGI-PGF)"/>
            <person name="Lucas S."/>
            <person name="Copeland A."/>
            <person name="Lapidus A."/>
            <person name="Bruce D."/>
            <person name="Goodwin L."/>
            <person name="Pitluck S."/>
            <person name="Kyrpides N."/>
            <person name="Mavromatis K."/>
            <person name="Pagani I."/>
            <person name="Ivanova N."/>
            <person name="Saunders E."/>
            <person name="Brettin T."/>
            <person name="Detter J.C."/>
            <person name="Han C."/>
            <person name="Tapia R."/>
            <person name="Land M."/>
            <person name="Hauser L."/>
            <person name="Markowitz V."/>
            <person name="Cheng J.-F."/>
            <person name="Hugenholtz P."/>
            <person name="Woyke T."/>
            <person name="Wu D."/>
            <person name="Eisen J.A."/>
        </authorList>
    </citation>
    <scope>NUCLEOTIDE SEQUENCE</scope>
    <source>
        <strain>ATCC 43644</strain>
    </source>
</reference>
<dbReference type="PROSITE" id="PS00108">
    <property type="entry name" value="PROTEIN_KINASE_ST"/>
    <property type="match status" value="1"/>
</dbReference>
<dbReference type="Pfam" id="PF00069">
    <property type="entry name" value="Pkinase"/>
    <property type="match status" value="2"/>
</dbReference>
<keyword evidence="3 7" id="KW-0418">Kinase</keyword>
<keyword evidence="4" id="KW-0067">ATP-binding</keyword>
<dbReference type="PROSITE" id="PS50011">
    <property type="entry name" value="PROTEIN_KINASE_DOM"/>
    <property type="match status" value="1"/>
</dbReference>
<dbReference type="PANTHER" id="PTHR43289">
    <property type="entry name" value="MITOGEN-ACTIVATED PROTEIN KINASE KINASE KINASE 20-RELATED"/>
    <property type="match status" value="1"/>
</dbReference>
<dbReference type="SUPFAM" id="SSF56112">
    <property type="entry name" value="Protein kinase-like (PK-like)"/>
    <property type="match status" value="1"/>
</dbReference>
<dbReference type="SMART" id="SM00220">
    <property type="entry name" value="S_TKc"/>
    <property type="match status" value="1"/>
</dbReference>
<dbReference type="Proteomes" id="UP000008631">
    <property type="component" value="Chromosome"/>
</dbReference>
<feature type="region of interest" description="Disordered" evidence="5">
    <location>
        <begin position="386"/>
        <end position="410"/>
    </location>
</feature>
<evidence type="ECO:0000259" key="6">
    <source>
        <dbReference type="PROSITE" id="PS50011"/>
    </source>
</evidence>
<name>E8QWY1_ISOPI</name>
<evidence type="ECO:0000256" key="4">
    <source>
        <dbReference type="ARBA" id="ARBA00022840"/>
    </source>
</evidence>
<evidence type="ECO:0000256" key="2">
    <source>
        <dbReference type="ARBA" id="ARBA00022741"/>
    </source>
</evidence>
<dbReference type="PANTHER" id="PTHR43289:SF6">
    <property type="entry name" value="SERINE_THREONINE-PROTEIN KINASE NEKL-3"/>
    <property type="match status" value="1"/>
</dbReference>
<keyword evidence="8" id="KW-1185">Reference proteome</keyword>
<dbReference type="HOGENOM" id="CLU_000288_63_44_0"/>
<dbReference type="eggNOG" id="COG0515">
    <property type="taxonomic scope" value="Bacteria"/>
</dbReference>